<keyword evidence="3" id="KW-1185">Reference proteome</keyword>
<feature type="region of interest" description="Disordered" evidence="1">
    <location>
        <begin position="47"/>
        <end position="80"/>
    </location>
</feature>
<gene>
    <name evidence="2" type="ORF">M9458_000194</name>
</gene>
<feature type="non-terminal residue" evidence="2">
    <location>
        <position position="1"/>
    </location>
</feature>
<dbReference type="AlphaFoldDB" id="A0ABD0RV16"/>
<protein>
    <submittedName>
        <fullName evidence="2">Uncharacterized protein</fullName>
    </submittedName>
</protein>
<feature type="compositionally biased region" description="Low complexity" evidence="1">
    <location>
        <begin position="67"/>
        <end position="80"/>
    </location>
</feature>
<name>A0ABD0RV16_CIRMR</name>
<dbReference type="Proteomes" id="UP001529510">
    <property type="component" value="Unassembled WGS sequence"/>
</dbReference>
<comment type="caution">
    <text evidence="2">The sequence shown here is derived from an EMBL/GenBank/DDBJ whole genome shotgun (WGS) entry which is preliminary data.</text>
</comment>
<proteinExistence type="predicted"/>
<reference evidence="2 3" key="1">
    <citation type="submission" date="2024-05" db="EMBL/GenBank/DDBJ databases">
        <title>Genome sequencing and assembly of Indian major carp, Cirrhinus mrigala (Hamilton, 1822).</title>
        <authorList>
            <person name="Mohindra V."/>
            <person name="Chowdhury L.M."/>
            <person name="Lal K."/>
            <person name="Jena J.K."/>
        </authorList>
    </citation>
    <scope>NUCLEOTIDE SEQUENCE [LARGE SCALE GENOMIC DNA]</scope>
    <source>
        <strain evidence="2">CM1030</strain>
        <tissue evidence="2">Blood</tissue>
    </source>
</reference>
<organism evidence="2 3">
    <name type="scientific">Cirrhinus mrigala</name>
    <name type="common">Mrigala</name>
    <dbReference type="NCBI Taxonomy" id="683832"/>
    <lineage>
        <taxon>Eukaryota</taxon>
        <taxon>Metazoa</taxon>
        <taxon>Chordata</taxon>
        <taxon>Craniata</taxon>
        <taxon>Vertebrata</taxon>
        <taxon>Euteleostomi</taxon>
        <taxon>Actinopterygii</taxon>
        <taxon>Neopterygii</taxon>
        <taxon>Teleostei</taxon>
        <taxon>Ostariophysi</taxon>
        <taxon>Cypriniformes</taxon>
        <taxon>Cyprinidae</taxon>
        <taxon>Labeoninae</taxon>
        <taxon>Labeonini</taxon>
        <taxon>Cirrhinus</taxon>
    </lineage>
</organism>
<sequence>NSLQEVVCVVRGVSDRVVGLSAVLHGKAELRLHHLLQHAALQWPETQAESNVPRRALRQPLRRPAARPRPALPLLALTRT</sequence>
<evidence type="ECO:0000313" key="2">
    <source>
        <dbReference type="EMBL" id="KAL0202176.1"/>
    </source>
</evidence>
<evidence type="ECO:0000313" key="3">
    <source>
        <dbReference type="Proteomes" id="UP001529510"/>
    </source>
</evidence>
<feature type="compositionally biased region" description="Basic residues" evidence="1">
    <location>
        <begin position="55"/>
        <end position="66"/>
    </location>
</feature>
<feature type="non-terminal residue" evidence="2">
    <location>
        <position position="80"/>
    </location>
</feature>
<accession>A0ABD0RV16</accession>
<evidence type="ECO:0000256" key="1">
    <source>
        <dbReference type="SAM" id="MobiDB-lite"/>
    </source>
</evidence>
<dbReference type="EMBL" id="JAMKFB020000001">
    <property type="protein sequence ID" value="KAL0202176.1"/>
    <property type="molecule type" value="Genomic_DNA"/>
</dbReference>